<dbReference type="EMBL" id="CP111012">
    <property type="protein sequence ID" value="WAQ94044.1"/>
    <property type="molecule type" value="Genomic_DNA"/>
</dbReference>
<evidence type="ECO:0008006" key="3">
    <source>
        <dbReference type="Google" id="ProtNLM"/>
    </source>
</evidence>
<organism evidence="1 2">
    <name type="scientific">Mya arenaria</name>
    <name type="common">Soft-shell clam</name>
    <dbReference type="NCBI Taxonomy" id="6604"/>
    <lineage>
        <taxon>Eukaryota</taxon>
        <taxon>Metazoa</taxon>
        <taxon>Spiralia</taxon>
        <taxon>Lophotrochozoa</taxon>
        <taxon>Mollusca</taxon>
        <taxon>Bivalvia</taxon>
        <taxon>Autobranchia</taxon>
        <taxon>Heteroconchia</taxon>
        <taxon>Euheterodonta</taxon>
        <taxon>Imparidentia</taxon>
        <taxon>Neoheterodontei</taxon>
        <taxon>Myida</taxon>
        <taxon>Myoidea</taxon>
        <taxon>Myidae</taxon>
        <taxon>Mya</taxon>
    </lineage>
</organism>
<sequence length="506" mass="57629">MSFEIFLQTKTNSKPEYEINENSSDEEFHPPLPKKPAFASPLSVRLNIPSTPKSHSRCFICKRPGPKLIVVPSEARFAAFVQCNVIIKSGTRWCPVHMNESLIKDEALKSVKAAESAYVNRATVLELLNKLRESCKKSNRRFDFTTLNNEEYVDLTGLSKAAFGDICYCIEGHIRNTPVRDVHTTFDISKSSIRRAITSTRQTLTEHFVPHTFGLNHISRQEVIDKHTRQLAHSLLLVTLEKAHTEPKFISRRVRITTSKAGPTACARGVIVSTTGYNRTVVVLYLSDGNNNDAKIHSHILNTNVEDLKPLLNLATYVWILEYNPRCLYFYQKVRNSFKPRIRWVVESANARLKRWKFLDRVLPNSQVPCIDDLVKIICAVCIKYLPPLSSSTDDDARQAQQMLQLVKQGNSLQAEIEEGNLEKSRAVWVPVDDTELEGFPRRTEDTLRTLTCGENLEGDEDIRVHKENSGRLQSRHISAKQYTIWLKFNTVEIHGWYLNADLGPG</sequence>
<dbReference type="Proteomes" id="UP001164746">
    <property type="component" value="Chromosome 1"/>
</dbReference>
<evidence type="ECO:0000313" key="1">
    <source>
        <dbReference type="EMBL" id="WAQ94044.1"/>
    </source>
</evidence>
<protein>
    <recommendedName>
        <fullName evidence="3">DDE Tnp4 domain-containing protein</fullName>
    </recommendedName>
</protein>
<gene>
    <name evidence="1" type="ORF">MAR_006515</name>
</gene>
<accession>A0ABY7D9L8</accession>
<reference evidence="1" key="1">
    <citation type="submission" date="2022-11" db="EMBL/GenBank/DDBJ databases">
        <title>Centuries of genome instability and evolution in soft-shell clam transmissible cancer (bioRxiv).</title>
        <authorList>
            <person name="Hart S.F.M."/>
            <person name="Yonemitsu M.A."/>
            <person name="Giersch R.M."/>
            <person name="Beal B.F."/>
            <person name="Arriagada G."/>
            <person name="Davis B.W."/>
            <person name="Ostrander E.A."/>
            <person name="Goff S.P."/>
            <person name="Metzger M.J."/>
        </authorList>
    </citation>
    <scope>NUCLEOTIDE SEQUENCE</scope>
    <source>
        <strain evidence="1">MELC-2E11</strain>
        <tissue evidence="1">Siphon/mantle</tissue>
    </source>
</reference>
<name>A0ABY7D9L8_MYAAR</name>
<keyword evidence="2" id="KW-1185">Reference proteome</keyword>
<evidence type="ECO:0000313" key="2">
    <source>
        <dbReference type="Proteomes" id="UP001164746"/>
    </source>
</evidence>
<proteinExistence type="predicted"/>